<evidence type="ECO:0000256" key="2">
    <source>
        <dbReference type="ARBA" id="ARBA00007090"/>
    </source>
</evidence>
<organism evidence="16 17">
    <name type="scientific">Rubrivirga litoralis</name>
    <dbReference type="NCBI Taxonomy" id="3075598"/>
    <lineage>
        <taxon>Bacteria</taxon>
        <taxon>Pseudomonadati</taxon>
        <taxon>Rhodothermota</taxon>
        <taxon>Rhodothermia</taxon>
        <taxon>Rhodothermales</taxon>
        <taxon>Rubricoccaceae</taxon>
        <taxon>Rubrivirga</taxon>
    </lineage>
</organism>
<feature type="transmembrane region" description="Helical" evidence="13">
    <location>
        <begin position="15"/>
        <end position="34"/>
    </location>
</feature>
<keyword evidence="4" id="KW-0121">Carboxypeptidase</keyword>
<evidence type="ECO:0000256" key="10">
    <source>
        <dbReference type="ARBA" id="ARBA00044770"/>
    </source>
</evidence>
<keyword evidence="13" id="KW-0472">Membrane</keyword>
<protein>
    <recommendedName>
        <fullName evidence="10">peptidoglycan glycosyltransferase</fullName>
        <ecNumber evidence="10">2.4.99.28</ecNumber>
    </recommendedName>
</protein>
<dbReference type="EMBL" id="JAVRHT010000001">
    <property type="protein sequence ID" value="MDT0630353.1"/>
    <property type="molecule type" value="Genomic_DNA"/>
</dbReference>
<evidence type="ECO:0000313" key="17">
    <source>
        <dbReference type="Proteomes" id="UP001267426"/>
    </source>
</evidence>
<dbReference type="PANTHER" id="PTHR32282">
    <property type="entry name" value="BINDING PROTEIN TRANSPEPTIDASE, PUTATIVE-RELATED"/>
    <property type="match status" value="1"/>
</dbReference>
<dbReference type="PANTHER" id="PTHR32282:SF33">
    <property type="entry name" value="PEPTIDOGLYCAN GLYCOSYLTRANSFERASE"/>
    <property type="match status" value="1"/>
</dbReference>
<keyword evidence="7" id="KW-0808">Transferase</keyword>
<evidence type="ECO:0000256" key="7">
    <source>
        <dbReference type="ARBA" id="ARBA00022679"/>
    </source>
</evidence>
<sequence>MPQTAPPTVPLWRRALARVWATLKVAVAWVYTRLKAAGGAVWSKVRDPKLSTARRVAWGAGGVVGAGALAGAALAVGLLFYGLVLWPLTPSVGDLRNAREVDPAVVLSADGTELTRFARRNREWRTLDEISPHVVEALVATEDRRFYAHSGLDALGVGGAAADALTGRGLRGASTLTQQLARNLFPDAIGNAPSVSRKMKEAVTALKIERVYTKDQILELYLNTVPFLYNAWGIEMAARTYFSTSAGDLDRLQAATLVGMLKGTSSYNPYRNPDRALARRNVVLGQLVAYGDLSEAEAAALRDEPLGLKFERQPMQRSLAPHFTEHVRVQLEGWADEAGYSLYGDGLTVHTTLDWRLQKAAAAAVETFGDALQTVADVEWGRASADRLGPTTAPYVRVARQTQPFERFWTLRREAADAFVAETAAYRAAVAGGAAPDDALAALRADPAFLDSLRQEKMRLEVALAAVDPSTGEVRVWVGGRDFRDSAYDHVGRAKRQPGSTFKPFLYARALEEGFEPDDEVPDDDVEITLDNGVVWTPTNAGGAASGELVSLRDGLAQSKNTVAARLVEEVGARDLARTARRMGIQSKLDAVPSLALGTSDVSLLEMTSAYATIADGGVYRAPVTVTHITDRDGNEVARFAPPPRPALDPDVATDLLDMMRGVVDVGTGSDVRRRFGARGDLAGKTGTTQDGADGWFLLMHPDLVMGAWVGFDDPRVTFRSSYWGQGGHNALRVVGDFYRRAERDRLVDRAAVFPRPAPRSDDGDGVFERFASAVADWAGGLFERGGERVADAWNADRRDGADLPDGYGPRTPNRAGWRPDRADDRPARRDDHEERDEADETLYVDSDWVEDILDLDRIEDPRVRREARRAVRQAVREANRGAGDGLREIRRARDEAVRDARREVERAREDAERGGPLFEDEEVEDEGGFVVDEPVEGGVGTPEAAPPVPPRAPGRESVPRAAGRIGW</sequence>
<evidence type="ECO:0000256" key="12">
    <source>
        <dbReference type="SAM" id="MobiDB-lite"/>
    </source>
</evidence>
<keyword evidence="5" id="KW-0645">Protease</keyword>
<evidence type="ECO:0000256" key="3">
    <source>
        <dbReference type="ARBA" id="ARBA00007739"/>
    </source>
</evidence>
<evidence type="ECO:0000256" key="5">
    <source>
        <dbReference type="ARBA" id="ARBA00022670"/>
    </source>
</evidence>
<name>A0ABU3BM49_9BACT</name>
<comment type="caution">
    <text evidence="16">The sequence shown here is derived from an EMBL/GenBank/DDBJ whole genome shotgun (WGS) entry which is preliminary data.</text>
</comment>
<dbReference type="SUPFAM" id="SSF56601">
    <property type="entry name" value="beta-lactamase/transpeptidase-like"/>
    <property type="match status" value="1"/>
</dbReference>
<keyword evidence="13" id="KW-0812">Transmembrane</keyword>
<dbReference type="InterPro" id="IPR001460">
    <property type="entry name" value="PCN-bd_Tpept"/>
</dbReference>
<comment type="similarity">
    <text evidence="3">In the N-terminal section; belongs to the glycosyltransferase 51 family.</text>
</comment>
<feature type="region of interest" description="Disordered" evidence="12">
    <location>
        <begin position="794"/>
        <end position="839"/>
    </location>
</feature>
<dbReference type="Pfam" id="PF00912">
    <property type="entry name" value="Transgly"/>
    <property type="match status" value="1"/>
</dbReference>
<dbReference type="Gene3D" id="1.10.3810.10">
    <property type="entry name" value="Biosynthetic peptidoglycan transglycosylase-like"/>
    <property type="match status" value="1"/>
</dbReference>
<evidence type="ECO:0000256" key="11">
    <source>
        <dbReference type="ARBA" id="ARBA00049902"/>
    </source>
</evidence>
<dbReference type="InterPro" id="IPR036950">
    <property type="entry name" value="PBP_transglycosylase"/>
</dbReference>
<keyword evidence="6" id="KW-0328">Glycosyltransferase</keyword>
<dbReference type="InterPro" id="IPR012338">
    <property type="entry name" value="Beta-lactam/transpept-like"/>
</dbReference>
<keyword evidence="17" id="KW-1185">Reference proteome</keyword>
<evidence type="ECO:0000256" key="9">
    <source>
        <dbReference type="ARBA" id="ARBA00023268"/>
    </source>
</evidence>
<comment type="pathway">
    <text evidence="1">Cell wall biogenesis; peptidoglycan biosynthesis.</text>
</comment>
<gene>
    <name evidence="16" type="ORF">RM540_01215</name>
</gene>
<feature type="compositionally biased region" description="Basic and acidic residues" evidence="12">
    <location>
        <begin position="818"/>
        <end position="833"/>
    </location>
</feature>
<dbReference type="InterPro" id="IPR050396">
    <property type="entry name" value="Glycosyltr_51/Transpeptidase"/>
</dbReference>
<dbReference type="Pfam" id="PF00905">
    <property type="entry name" value="Transpeptidase"/>
    <property type="match status" value="1"/>
</dbReference>
<evidence type="ECO:0000259" key="14">
    <source>
        <dbReference type="Pfam" id="PF00905"/>
    </source>
</evidence>
<comment type="catalytic activity">
    <reaction evidence="11">
        <text>[GlcNAc-(1-&gt;4)-Mur2Ac(oyl-L-Ala-gamma-D-Glu-L-Lys-D-Ala-D-Ala)](n)-di-trans,octa-cis-undecaprenyl diphosphate + beta-D-GlcNAc-(1-&gt;4)-Mur2Ac(oyl-L-Ala-gamma-D-Glu-L-Lys-D-Ala-D-Ala)-di-trans,octa-cis-undecaprenyl diphosphate = [GlcNAc-(1-&gt;4)-Mur2Ac(oyl-L-Ala-gamma-D-Glu-L-Lys-D-Ala-D-Ala)](n+1)-di-trans,octa-cis-undecaprenyl diphosphate + di-trans,octa-cis-undecaprenyl diphosphate + H(+)</text>
        <dbReference type="Rhea" id="RHEA:23708"/>
        <dbReference type="Rhea" id="RHEA-COMP:9602"/>
        <dbReference type="Rhea" id="RHEA-COMP:9603"/>
        <dbReference type="ChEBI" id="CHEBI:15378"/>
        <dbReference type="ChEBI" id="CHEBI:58405"/>
        <dbReference type="ChEBI" id="CHEBI:60033"/>
        <dbReference type="ChEBI" id="CHEBI:78435"/>
        <dbReference type="EC" id="2.4.99.28"/>
    </reaction>
</comment>
<dbReference type="SUPFAM" id="SSF53955">
    <property type="entry name" value="Lysozyme-like"/>
    <property type="match status" value="1"/>
</dbReference>
<feature type="compositionally biased region" description="Acidic residues" evidence="12">
    <location>
        <begin position="919"/>
        <end position="928"/>
    </location>
</feature>
<dbReference type="RefSeq" id="WP_311661396.1">
    <property type="nucleotide sequence ID" value="NZ_JAVRHT010000001.1"/>
</dbReference>
<proteinExistence type="inferred from homology"/>
<feature type="transmembrane region" description="Helical" evidence="13">
    <location>
        <begin position="55"/>
        <end position="88"/>
    </location>
</feature>
<dbReference type="Gene3D" id="3.40.710.10">
    <property type="entry name" value="DD-peptidase/beta-lactamase superfamily"/>
    <property type="match status" value="2"/>
</dbReference>
<accession>A0ABU3BM49</accession>
<dbReference type="InterPro" id="IPR023346">
    <property type="entry name" value="Lysozyme-like_dom_sf"/>
</dbReference>
<evidence type="ECO:0000256" key="13">
    <source>
        <dbReference type="SAM" id="Phobius"/>
    </source>
</evidence>
<evidence type="ECO:0000256" key="4">
    <source>
        <dbReference type="ARBA" id="ARBA00022645"/>
    </source>
</evidence>
<keyword evidence="9" id="KW-0511">Multifunctional enzyme</keyword>
<comment type="similarity">
    <text evidence="2">In the C-terminal section; belongs to the transpeptidase family.</text>
</comment>
<keyword evidence="13" id="KW-1133">Transmembrane helix</keyword>
<evidence type="ECO:0000256" key="1">
    <source>
        <dbReference type="ARBA" id="ARBA00004752"/>
    </source>
</evidence>
<dbReference type="Proteomes" id="UP001267426">
    <property type="component" value="Unassembled WGS sequence"/>
</dbReference>
<dbReference type="InterPro" id="IPR001264">
    <property type="entry name" value="Glyco_trans_51"/>
</dbReference>
<evidence type="ECO:0000256" key="8">
    <source>
        <dbReference type="ARBA" id="ARBA00022801"/>
    </source>
</evidence>
<reference evidence="16 17" key="1">
    <citation type="submission" date="2023-09" db="EMBL/GenBank/DDBJ databases">
        <authorList>
            <person name="Rey-Velasco X."/>
        </authorList>
    </citation>
    <scope>NUCLEOTIDE SEQUENCE [LARGE SCALE GENOMIC DNA]</scope>
    <source>
        <strain evidence="16 17">F394</strain>
    </source>
</reference>
<evidence type="ECO:0000313" key="16">
    <source>
        <dbReference type="EMBL" id="MDT0630353.1"/>
    </source>
</evidence>
<dbReference type="EC" id="2.4.99.28" evidence="10"/>
<feature type="domain" description="Glycosyl transferase family 51" evidence="15">
    <location>
        <begin position="111"/>
        <end position="287"/>
    </location>
</feature>
<keyword evidence="8" id="KW-0378">Hydrolase</keyword>
<evidence type="ECO:0000256" key="6">
    <source>
        <dbReference type="ARBA" id="ARBA00022676"/>
    </source>
</evidence>
<feature type="domain" description="Penicillin-binding protein transpeptidase" evidence="14">
    <location>
        <begin position="465"/>
        <end position="693"/>
    </location>
</feature>
<feature type="region of interest" description="Disordered" evidence="12">
    <location>
        <begin position="908"/>
        <end position="968"/>
    </location>
</feature>
<evidence type="ECO:0000259" key="15">
    <source>
        <dbReference type="Pfam" id="PF00912"/>
    </source>
</evidence>